<proteinExistence type="predicted"/>
<dbReference type="EMBL" id="CM043791">
    <property type="protein sequence ID" value="KAI4823480.1"/>
    <property type="molecule type" value="Genomic_DNA"/>
</dbReference>
<organism evidence="1 2">
    <name type="scientific">Chaenocephalus aceratus</name>
    <name type="common">Blackfin icefish</name>
    <name type="synonym">Chaenichthys aceratus</name>
    <dbReference type="NCBI Taxonomy" id="36190"/>
    <lineage>
        <taxon>Eukaryota</taxon>
        <taxon>Metazoa</taxon>
        <taxon>Chordata</taxon>
        <taxon>Craniata</taxon>
        <taxon>Vertebrata</taxon>
        <taxon>Euteleostomi</taxon>
        <taxon>Actinopterygii</taxon>
        <taxon>Neopterygii</taxon>
        <taxon>Teleostei</taxon>
        <taxon>Neoteleostei</taxon>
        <taxon>Acanthomorphata</taxon>
        <taxon>Eupercaria</taxon>
        <taxon>Perciformes</taxon>
        <taxon>Notothenioidei</taxon>
        <taxon>Channichthyidae</taxon>
        <taxon>Chaenocephalus</taxon>
    </lineage>
</organism>
<evidence type="ECO:0000313" key="2">
    <source>
        <dbReference type="Proteomes" id="UP001057452"/>
    </source>
</evidence>
<accession>A0ACB9XB85</accession>
<sequence length="73" mass="8142">MLLVAVAALNLLICFVVELLIDGGILNCLRLLRGARESKKRYKRLKLLLSESPSWPPLNQTLSSTDNTVIDFS</sequence>
<reference evidence="1" key="1">
    <citation type="submission" date="2022-05" db="EMBL/GenBank/DDBJ databases">
        <title>Chromosome-level genome of Chaenocephalus aceratus.</title>
        <authorList>
            <person name="Park H."/>
        </authorList>
    </citation>
    <scope>NUCLEOTIDE SEQUENCE</scope>
    <source>
        <strain evidence="1">KU_202001</strain>
    </source>
</reference>
<protein>
    <submittedName>
        <fullName evidence="1">Uncharacterized protein</fullName>
    </submittedName>
</protein>
<dbReference type="Proteomes" id="UP001057452">
    <property type="component" value="Chromosome 7"/>
</dbReference>
<name>A0ACB9XB85_CHAAC</name>
<evidence type="ECO:0000313" key="1">
    <source>
        <dbReference type="EMBL" id="KAI4823480.1"/>
    </source>
</evidence>
<keyword evidence="2" id="KW-1185">Reference proteome</keyword>
<gene>
    <name evidence="1" type="ORF">KUCAC02_012063</name>
</gene>
<comment type="caution">
    <text evidence="1">The sequence shown here is derived from an EMBL/GenBank/DDBJ whole genome shotgun (WGS) entry which is preliminary data.</text>
</comment>